<evidence type="ECO:0000256" key="5">
    <source>
        <dbReference type="ARBA" id="ARBA00023065"/>
    </source>
</evidence>
<evidence type="ECO:0000256" key="6">
    <source>
        <dbReference type="ARBA" id="ARBA00023136"/>
    </source>
</evidence>
<dbReference type="InterPro" id="IPR002153">
    <property type="entry name" value="TRPC_channel"/>
</dbReference>
<feature type="transmembrane region" description="Helical" evidence="8">
    <location>
        <begin position="170"/>
        <end position="191"/>
    </location>
</feature>
<proteinExistence type="predicted"/>
<gene>
    <name evidence="10" type="ORF">PLOB_00020743</name>
</gene>
<keyword evidence="3 8" id="KW-0812">Transmembrane</keyword>
<evidence type="ECO:0000256" key="8">
    <source>
        <dbReference type="SAM" id="Phobius"/>
    </source>
</evidence>
<feature type="transmembrane region" description="Helical" evidence="8">
    <location>
        <begin position="44"/>
        <end position="67"/>
    </location>
</feature>
<keyword evidence="6 8" id="KW-0472">Membrane</keyword>
<protein>
    <recommendedName>
        <fullName evidence="9">Ion transport domain-containing protein</fullName>
    </recommendedName>
</protein>
<evidence type="ECO:0000256" key="4">
    <source>
        <dbReference type="ARBA" id="ARBA00022989"/>
    </source>
</evidence>
<keyword evidence="11" id="KW-1185">Reference proteome</keyword>
<comment type="caution">
    <text evidence="10">The sequence shown here is derived from an EMBL/GenBank/DDBJ whole genome shotgun (WGS) entry which is preliminary data.</text>
</comment>
<dbReference type="PANTHER" id="PTHR10117">
    <property type="entry name" value="TRANSIENT RECEPTOR POTENTIAL CHANNEL"/>
    <property type="match status" value="1"/>
</dbReference>
<comment type="subcellular location">
    <subcellularLocation>
        <location evidence="1">Membrane</location>
        <topology evidence="1">Multi-pass membrane protein</topology>
    </subcellularLocation>
</comment>
<feature type="transmembrane region" description="Helical" evidence="8">
    <location>
        <begin position="87"/>
        <end position="105"/>
    </location>
</feature>
<keyword evidence="2" id="KW-0813">Transport</keyword>
<organism evidence="10 11">
    <name type="scientific">Porites lobata</name>
    <dbReference type="NCBI Taxonomy" id="104759"/>
    <lineage>
        <taxon>Eukaryota</taxon>
        <taxon>Metazoa</taxon>
        <taxon>Cnidaria</taxon>
        <taxon>Anthozoa</taxon>
        <taxon>Hexacorallia</taxon>
        <taxon>Scleractinia</taxon>
        <taxon>Fungiina</taxon>
        <taxon>Poritidae</taxon>
        <taxon>Porites</taxon>
    </lineage>
</organism>
<reference evidence="10 11" key="1">
    <citation type="submission" date="2022-05" db="EMBL/GenBank/DDBJ databases">
        <authorList>
            <consortium name="Genoscope - CEA"/>
            <person name="William W."/>
        </authorList>
    </citation>
    <scope>NUCLEOTIDE SEQUENCE [LARGE SCALE GENOMIC DNA]</scope>
</reference>
<dbReference type="Pfam" id="PF00520">
    <property type="entry name" value="Ion_trans"/>
    <property type="match status" value="1"/>
</dbReference>
<name>A0ABN8RKQ6_9CNID</name>
<sequence>MILSYVLAAGLWIVGYTSLARNSGDWTVSLSKLEDASSMGPYHLLLLSSSFYAFAVLLTFFEASHLLQVDSTLGLLHLSLMMMTKDIVRFFALFALNFCAFVLAMRKLYSQYVQTSAQVAKSRNDTITSHPFERIEGTVDTLFWALFRHVEFSAFKTNENSEITMVTGQILFAVYSLASILVVLNLLIAMLNNSYKKVDKEKGTKFKFARTRIWMYYISKVSPLPPPFNLIPVENCLRSPLAC</sequence>
<dbReference type="Proteomes" id="UP001159405">
    <property type="component" value="Unassembled WGS sequence"/>
</dbReference>
<evidence type="ECO:0000259" key="9">
    <source>
        <dbReference type="Pfam" id="PF00520"/>
    </source>
</evidence>
<evidence type="ECO:0000256" key="7">
    <source>
        <dbReference type="ARBA" id="ARBA00023303"/>
    </source>
</evidence>
<evidence type="ECO:0000256" key="1">
    <source>
        <dbReference type="ARBA" id="ARBA00004141"/>
    </source>
</evidence>
<evidence type="ECO:0000256" key="2">
    <source>
        <dbReference type="ARBA" id="ARBA00022448"/>
    </source>
</evidence>
<dbReference type="PRINTS" id="PR01097">
    <property type="entry name" value="TRNSRECEPTRP"/>
</dbReference>
<feature type="domain" description="Ion transport" evidence="9">
    <location>
        <begin position="48"/>
        <end position="201"/>
    </location>
</feature>
<evidence type="ECO:0000256" key="3">
    <source>
        <dbReference type="ARBA" id="ARBA00022692"/>
    </source>
</evidence>
<evidence type="ECO:0000313" key="10">
    <source>
        <dbReference type="EMBL" id="CAH3178410.1"/>
    </source>
</evidence>
<keyword evidence="7" id="KW-0407">Ion channel</keyword>
<evidence type="ECO:0000313" key="11">
    <source>
        <dbReference type="Proteomes" id="UP001159405"/>
    </source>
</evidence>
<keyword evidence="4 8" id="KW-1133">Transmembrane helix</keyword>
<dbReference type="PANTHER" id="PTHR10117:SF54">
    <property type="entry name" value="TRANSIENT RECEPTOR POTENTIAL-GAMMA PROTEIN"/>
    <property type="match status" value="1"/>
</dbReference>
<accession>A0ABN8RKQ6</accession>
<keyword evidence="5" id="KW-0406">Ion transport</keyword>
<dbReference type="InterPro" id="IPR005821">
    <property type="entry name" value="Ion_trans_dom"/>
</dbReference>
<dbReference type="EMBL" id="CALNXK010000239">
    <property type="protein sequence ID" value="CAH3178410.1"/>
    <property type="molecule type" value="Genomic_DNA"/>
</dbReference>